<dbReference type="CDD" id="cd09076">
    <property type="entry name" value="L1-EN"/>
    <property type="match status" value="1"/>
</dbReference>
<gene>
    <name evidence="1" type="ORF">ANCDUO_26213</name>
</gene>
<organism evidence="1 2">
    <name type="scientific">Ancylostoma duodenale</name>
    <dbReference type="NCBI Taxonomy" id="51022"/>
    <lineage>
        <taxon>Eukaryota</taxon>
        <taxon>Metazoa</taxon>
        <taxon>Ecdysozoa</taxon>
        <taxon>Nematoda</taxon>
        <taxon>Chromadorea</taxon>
        <taxon>Rhabditida</taxon>
        <taxon>Rhabditina</taxon>
        <taxon>Rhabditomorpha</taxon>
        <taxon>Strongyloidea</taxon>
        <taxon>Ancylostomatidae</taxon>
        <taxon>Ancylostomatinae</taxon>
        <taxon>Ancylostoma</taxon>
    </lineage>
</organism>
<dbReference type="GO" id="GO:0004527">
    <property type="term" value="F:exonuclease activity"/>
    <property type="evidence" value="ECO:0007669"/>
    <property type="project" value="UniProtKB-KW"/>
</dbReference>
<dbReference type="AlphaFoldDB" id="A0A0C2F5E5"/>
<dbReference type="Proteomes" id="UP000054047">
    <property type="component" value="Unassembled WGS sequence"/>
</dbReference>
<keyword evidence="2" id="KW-1185">Reference proteome</keyword>
<dbReference type="PANTHER" id="PTHR23227">
    <property type="entry name" value="BUCENTAUR RELATED"/>
    <property type="match status" value="1"/>
</dbReference>
<evidence type="ECO:0000313" key="2">
    <source>
        <dbReference type="Proteomes" id="UP000054047"/>
    </source>
</evidence>
<dbReference type="GO" id="GO:0004519">
    <property type="term" value="F:endonuclease activity"/>
    <property type="evidence" value="ECO:0007669"/>
    <property type="project" value="UniProtKB-KW"/>
</dbReference>
<name>A0A0C2F5E5_9BILA</name>
<evidence type="ECO:0000313" key="1">
    <source>
        <dbReference type="EMBL" id="KIH43775.1"/>
    </source>
</evidence>
<keyword evidence="1" id="KW-0540">Nuclease</keyword>
<protein>
    <submittedName>
        <fullName evidence="1">Endonuclease/exonuclease/phosphatase family protein</fullName>
    </submittedName>
</protein>
<dbReference type="PANTHER" id="PTHR23227:SF67">
    <property type="entry name" value="CRANIOFACIAL DEVELOPMENT PROTEIN 2-LIKE"/>
    <property type="match status" value="1"/>
</dbReference>
<dbReference type="InterPro" id="IPR036691">
    <property type="entry name" value="Endo/exonu/phosph_ase_sf"/>
</dbReference>
<reference evidence="1 2" key="1">
    <citation type="submission" date="2013-12" db="EMBL/GenBank/DDBJ databases">
        <title>Draft genome of the parsitic nematode Ancylostoma duodenale.</title>
        <authorList>
            <person name="Mitreva M."/>
        </authorList>
    </citation>
    <scope>NUCLEOTIDE SEQUENCE [LARGE SCALE GENOMIC DNA]</scope>
    <source>
        <strain evidence="1 2">Zhejiang</strain>
    </source>
</reference>
<keyword evidence="1" id="KW-0269">Exonuclease</keyword>
<keyword evidence="1" id="KW-0255">Endonuclease</keyword>
<dbReference type="InterPro" id="IPR027124">
    <property type="entry name" value="Swc5/CFDP1/2"/>
</dbReference>
<dbReference type="SUPFAM" id="SSF56219">
    <property type="entry name" value="DNase I-like"/>
    <property type="match status" value="1"/>
</dbReference>
<proteinExistence type="predicted"/>
<keyword evidence="1" id="KW-0378">Hydrolase</keyword>
<dbReference type="OrthoDB" id="5862865at2759"/>
<sequence>MKSWIRSRNEAAKTSENDDTKLFLKSATCNIRTGHHVGQKEAVIRELLRYGISIAILSELRLTGSGRLRVASPDNNDEWMMLYYSGGEQHMEGVGFALDRKTCDSVIVFQPVSSRIAVLTLEGTIRTHIVAVYAPTEITADSSKDQFYSQLQQVIDSLPHIEFIIVAGDTNAHVGSRREGWEETLGHFGHGGMNDNGLRLLTFAASNSLLIDNSYFQHPRKHKLTWRCPKGTDSAVLDYFLIPSRFHSSFQDIRLMRGADCGSDHHLMVMKVKLRLKRNKRISTPVRLVSTR</sequence>
<accession>A0A0C2F5E5</accession>
<dbReference type="EMBL" id="KN782964">
    <property type="protein sequence ID" value="KIH43775.1"/>
    <property type="molecule type" value="Genomic_DNA"/>
</dbReference>
<dbReference type="Gene3D" id="3.60.10.10">
    <property type="entry name" value="Endonuclease/exonuclease/phosphatase"/>
    <property type="match status" value="1"/>
</dbReference>